<evidence type="ECO:0000256" key="3">
    <source>
        <dbReference type="ARBA" id="ARBA00023163"/>
    </source>
</evidence>
<dbReference type="EMBL" id="ATHO01000158">
    <property type="protein sequence ID" value="EQB00432.1"/>
    <property type="molecule type" value="Genomic_DNA"/>
</dbReference>
<evidence type="ECO:0000313" key="6">
    <source>
        <dbReference type="Proteomes" id="UP000015525"/>
    </source>
</evidence>
<dbReference type="AlphaFoldDB" id="T0GIA0"/>
<keyword evidence="2" id="KW-0238">DNA-binding</keyword>
<comment type="caution">
    <text evidence="5">The sequence shown here is derived from an EMBL/GenBank/DDBJ whole genome shotgun (WGS) entry which is preliminary data.</text>
</comment>
<evidence type="ECO:0000256" key="2">
    <source>
        <dbReference type="ARBA" id="ARBA00023125"/>
    </source>
</evidence>
<dbReference type="PRINTS" id="PR00032">
    <property type="entry name" value="HTHARAC"/>
</dbReference>
<evidence type="ECO:0000313" key="5">
    <source>
        <dbReference type="EMBL" id="EQB00432.1"/>
    </source>
</evidence>
<dbReference type="Gene3D" id="1.10.10.60">
    <property type="entry name" value="Homeodomain-like"/>
    <property type="match status" value="2"/>
</dbReference>
<dbReference type="PANTHER" id="PTHR46796">
    <property type="entry name" value="HTH-TYPE TRANSCRIPTIONAL ACTIVATOR RHAS-RELATED"/>
    <property type="match status" value="1"/>
</dbReference>
<accession>T0GIA0</accession>
<dbReference type="InterPro" id="IPR020449">
    <property type="entry name" value="Tscrpt_reg_AraC-type_HTH"/>
</dbReference>
<keyword evidence="3" id="KW-0804">Transcription</keyword>
<proteinExistence type="predicted"/>
<dbReference type="Pfam" id="PF12833">
    <property type="entry name" value="HTH_18"/>
    <property type="match status" value="1"/>
</dbReference>
<evidence type="ECO:0000256" key="1">
    <source>
        <dbReference type="ARBA" id="ARBA00023015"/>
    </source>
</evidence>
<dbReference type="GO" id="GO:0043565">
    <property type="term" value="F:sequence-specific DNA binding"/>
    <property type="evidence" value="ECO:0007669"/>
    <property type="project" value="InterPro"/>
</dbReference>
<dbReference type="InterPro" id="IPR018060">
    <property type="entry name" value="HTH_AraC"/>
</dbReference>
<dbReference type="SMART" id="SM00342">
    <property type="entry name" value="HTH_ARAC"/>
    <property type="match status" value="1"/>
</dbReference>
<evidence type="ECO:0000259" key="4">
    <source>
        <dbReference type="PROSITE" id="PS01124"/>
    </source>
</evidence>
<name>T0GIA0_9SPHN</name>
<dbReference type="InterPro" id="IPR009057">
    <property type="entry name" value="Homeodomain-like_sf"/>
</dbReference>
<feature type="domain" description="HTH araC/xylS-type" evidence="4">
    <location>
        <begin position="81"/>
        <end position="178"/>
    </location>
</feature>
<dbReference type="PROSITE" id="PS01124">
    <property type="entry name" value="HTH_ARAC_FAMILY_2"/>
    <property type="match status" value="1"/>
</dbReference>
<dbReference type="Proteomes" id="UP000015525">
    <property type="component" value="Unassembled WGS sequence"/>
</dbReference>
<dbReference type="PATRIC" id="fig|1329909.3.peg.3525"/>
<protein>
    <recommendedName>
        <fullName evidence="4">HTH araC/xylS-type domain-containing protein</fullName>
    </recommendedName>
</protein>
<gene>
    <name evidence="5" type="ORF">L288_18315</name>
</gene>
<dbReference type="PANTHER" id="PTHR46796:SF7">
    <property type="entry name" value="ARAC FAMILY TRANSCRIPTIONAL REGULATOR"/>
    <property type="match status" value="1"/>
</dbReference>
<dbReference type="SUPFAM" id="SSF46689">
    <property type="entry name" value="Homeodomain-like"/>
    <property type="match status" value="2"/>
</dbReference>
<sequence>MAGRQLNLQTIRSQAGSMVVNPAVEMLLNRIEDELKADQYGSDVAIEAYADVLCVELTRSLVAERHSGTLFWGGLAGWRLRRIRERIHADAPAPQLVELADLCGVTVRQLSRAFKAETGTSLGKYIDQVVLDRGRELLTSSDDTLAAIAGRLGFSSSSSFAFAFRRSTGMSPSDFRQRAKLDA</sequence>
<keyword evidence="1" id="KW-0805">Transcription regulation</keyword>
<dbReference type="InterPro" id="IPR050204">
    <property type="entry name" value="AraC_XylS_family_regulators"/>
</dbReference>
<organism evidence="5 6">
    <name type="scientific">Sphingobium quisquiliarum P25</name>
    <dbReference type="NCBI Taxonomy" id="1329909"/>
    <lineage>
        <taxon>Bacteria</taxon>
        <taxon>Pseudomonadati</taxon>
        <taxon>Pseudomonadota</taxon>
        <taxon>Alphaproteobacteria</taxon>
        <taxon>Sphingomonadales</taxon>
        <taxon>Sphingomonadaceae</taxon>
        <taxon>Sphingobium</taxon>
    </lineage>
</organism>
<reference evidence="5 6" key="1">
    <citation type="journal article" date="2013" name="Genome Announc.">
        <title>Draft Genome Sequence of Sphingobium quisquiliarum Strain P25T, a Novel Hexachlorocyclohexane (HCH)-Degrading Bacterium Isolated from an HCH Dumpsite.</title>
        <authorList>
            <person name="Kumar Singh A."/>
            <person name="Sangwan N."/>
            <person name="Sharma A."/>
            <person name="Gupta V."/>
            <person name="Khurana J.P."/>
            <person name="Lal R."/>
        </authorList>
    </citation>
    <scope>NUCLEOTIDE SEQUENCE [LARGE SCALE GENOMIC DNA]</scope>
    <source>
        <strain evidence="5 6">P25</strain>
    </source>
</reference>
<keyword evidence="6" id="KW-1185">Reference proteome</keyword>
<dbReference type="GO" id="GO:0003700">
    <property type="term" value="F:DNA-binding transcription factor activity"/>
    <property type="evidence" value="ECO:0007669"/>
    <property type="project" value="InterPro"/>
</dbReference>